<gene>
    <name evidence="3" type="ORF">MTY59_03830</name>
</gene>
<proteinExistence type="predicted"/>
<evidence type="ECO:0000313" key="3">
    <source>
        <dbReference type="EMBL" id="BCZ20528.1"/>
    </source>
</evidence>
<evidence type="ECO:0000313" key="4">
    <source>
        <dbReference type="Proteomes" id="UP000826012"/>
    </source>
</evidence>
<feature type="compositionally biased region" description="Polar residues" evidence="1">
    <location>
        <begin position="1"/>
        <end position="15"/>
    </location>
</feature>
<reference evidence="3 4" key="1">
    <citation type="submission" date="2021-07" db="EMBL/GenBank/DDBJ databases">
        <title>Complete genome sequence of nontuberculous Mycobacterium sp. TY59.</title>
        <authorList>
            <person name="Fukushima K."/>
        </authorList>
    </citation>
    <scope>NUCLEOTIDE SEQUENCE [LARGE SCALE GENOMIC DNA]</scope>
    <source>
        <strain evidence="3 4">TY59</strain>
    </source>
</reference>
<dbReference type="Proteomes" id="UP000826012">
    <property type="component" value="Chromosome"/>
</dbReference>
<keyword evidence="2" id="KW-1133">Transmembrane helix</keyword>
<keyword evidence="2" id="KW-0812">Transmembrane</keyword>
<evidence type="ECO:0000256" key="2">
    <source>
        <dbReference type="SAM" id="Phobius"/>
    </source>
</evidence>
<dbReference type="EMBL" id="AP024828">
    <property type="protein sequence ID" value="BCZ20528.1"/>
    <property type="molecule type" value="Genomic_DNA"/>
</dbReference>
<dbReference type="RefSeq" id="WP_221044178.1">
    <property type="nucleotide sequence ID" value="NZ_AP024828.1"/>
</dbReference>
<keyword evidence="2" id="KW-0472">Membrane</keyword>
<name>A0ABM7SHJ0_9MYCO</name>
<feature type="region of interest" description="Disordered" evidence="1">
    <location>
        <begin position="83"/>
        <end position="118"/>
    </location>
</feature>
<protein>
    <submittedName>
        <fullName evidence="3">Uncharacterized protein</fullName>
    </submittedName>
</protein>
<organism evidence="3 4">
    <name type="scientific">Mycobacterium senriense</name>
    <dbReference type="NCBI Taxonomy" id="2775496"/>
    <lineage>
        <taxon>Bacteria</taxon>
        <taxon>Bacillati</taxon>
        <taxon>Actinomycetota</taxon>
        <taxon>Actinomycetes</taxon>
        <taxon>Mycobacteriales</taxon>
        <taxon>Mycobacteriaceae</taxon>
        <taxon>Mycobacterium</taxon>
        <taxon>Mycobacterium avium complex (MAC)</taxon>
    </lineage>
</organism>
<evidence type="ECO:0000256" key="1">
    <source>
        <dbReference type="SAM" id="MobiDB-lite"/>
    </source>
</evidence>
<feature type="compositionally biased region" description="Low complexity" evidence="1">
    <location>
        <begin position="99"/>
        <end position="108"/>
    </location>
</feature>
<keyword evidence="4" id="KW-1185">Reference proteome</keyword>
<accession>A0ABM7SHJ0</accession>
<sequence>MPSSTDAGIESSTPADTHPSVEPVGGVQPSRLKQALAWVGIVSGGLFIAAAIFFSGFFLSWWGNGGHHAGPDKMDCCSQMKSGEHTAQGAMTGPANQKTPSGQMGPGSPMTPGPMMPSMTMGPGGMGSGMMGPR</sequence>
<feature type="transmembrane region" description="Helical" evidence="2">
    <location>
        <begin position="35"/>
        <end position="59"/>
    </location>
</feature>
<feature type="region of interest" description="Disordered" evidence="1">
    <location>
        <begin position="1"/>
        <end position="26"/>
    </location>
</feature>